<dbReference type="InterPro" id="IPR011335">
    <property type="entry name" value="Restrct_endonuc-II-like"/>
</dbReference>
<evidence type="ECO:0000313" key="2">
    <source>
        <dbReference type="EMBL" id="SHM99963.1"/>
    </source>
</evidence>
<name>A0A1M7N8Z3_9FLAO</name>
<protein>
    <recommendedName>
        <fullName evidence="1">DUF559 domain-containing protein</fullName>
    </recommendedName>
</protein>
<dbReference type="Gene3D" id="3.40.960.10">
    <property type="entry name" value="VSR Endonuclease"/>
    <property type="match status" value="1"/>
</dbReference>
<accession>A0A1M7N8Z3</accession>
<dbReference type="PANTHER" id="PTHR38590:SF1">
    <property type="entry name" value="BLL0828 PROTEIN"/>
    <property type="match status" value="1"/>
</dbReference>
<proteinExistence type="predicted"/>
<dbReference type="Proteomes" id="UP000184092">
    <property type="component" value="Unassembled WGS sequence"/>
</dbReference>
<dbReference type="AlphaFoldDB" id="A0A1M7N8Z3"/>
<dbReference type="STRING" id="178356.SAMN05216269_11067"/>
<gene>
    <name evidence="2" type="ORF">SAMN05216269_11067</name>
</gene>
<keyword evidence="3" id="KW-1185">Reference proteome</keyword>
<dbReference type="SUPFAM" id="SSF52980">
    <property type="entry name" value="Restriction endonuclease-like"/>
    <property type="match status" value="1"/>
</dbReference>
<dbReference type="Pfam" id="PF04480">
    <property type="entry name" value="DUF559"/>
    <property type="match status" value="1"/>
</dbReference>
<dbReference type="InterPro" id="IPR007569">
    <property type="entry name" value="DUF559"/>
</dbReference>
<evidence type="ECO:0000259" key="1">
    <source>
        <dbReference type="Pfam" id="PF04480"/>
    </source>
</evidence>
<evidence type="ECO:0000313" key="3">
    <source>
        <dbReference type="Proteomes" id="UP000184092"/>
    </source>
</evidence>
<feature type="domain" description="DUF559" evidence="1">
    <location>
        <begin position="3"/>
        <end position="92"/>
    </location>
</feature>
<dbReference type="EMBL" id="FRCL01000010">
    <property type="protein sequence ID" value="SHM99963.1"/>
    <property type="molecule type" value="Genomic_DNA"/>
</dbReference>
<dbReference type="PANTHER" id="PTHR38590">
    <property type="entry name" value="BLL0828 PROTEIN"/>
    <property type="match status" value="1"/>
</dbReference>
<dbReference type="InterPro" id="IPR047216">
    <property type="entry name" value="Endonuclease_DUF559_bact"/>
</dbReference>
<organism evidence="2 3">
    <name type="scientific">Flavobacterium xinjiangense</name>
    <dbReference type="NCBI Taxonomy" id="178356"/>
    <lineage>
        <taxon>Bacteria</taxon>
        <taxon>Pseudomonadati</taxon>
        <taxon>Bacteroidota</taxon>
        <taxon>Flavobacteriia</taxon>
        <taxon>Flavobacteriales</taxon>
        <taxon>Flavobacteriaceae</taxon>
        <taxon>Flavobacterium</taxon>
    </lineage>
</organism>
<reference evidence="3" key="1">
    <citation type="submission" date="2016-11" db="EMBL/GenBank/DDBJ databases">
        <authorList>
            <person name="Varghese N."/>
            <person name="Submissions S."/>
        </authorList>
    </citation>
    <scope>NUCLEOTIDE SEQUENCE [LARGE SCALE GENOMIC DNA]</scope>
    <source>
        <strain evidence="3">CGMCC 1.2749</strain>
    </source>
</reference>
<sequence length="105" mass="12612">MLSEVIFWLQVHKGIFWKIDFDRQRIIGNYIVDFYVKTLGLVIEIDGSSHHNKEDYDQKREDYLIALGLKVYRISDLRVKHDLSNVMKELERYIVDEFGNKETFI</sequence>